<accession>A0ABT3V2N5</accession>
<dbReference type="EMBL" id="JAIFZO010000002">
    <property type="protein sequence ID" value="MCX4233826.1"/>
    <property type="molecule type" value="Genomic_DNA"/>
</dbReference>
<protein>
    <submittedName>
        <fullName evidence="2">Uncharacterized protein</fullName>
    </submittedName>
</protein>
<comment type="caution">
    <text evidence="2">The sequence shown here is derived from an EMBL/GenBank/DDBJ whole genome shotgun (WGS) entry which is preliminary data.</text>
</comment>
<evidence type="ECO:0000313" key="2">
    <source>
        <dbReference type="EMBL" id="MCX4233826.1"/>
    </source>
</evidence>
<organism evidence="2 3">
    <name type="scientific">Streptomyces ortus</name>
    <dbReference type="NCBI Taxonomy" id="2867268"/>
    <lineage>
        <taxon>Bacteria</taxon>
        <taxon>Bacillati</taxon>
        <taxon>Actinomycetota</taxon>
        <taxon>Actinomycetes</taxon>
        <taxon>Kitasatosporales</taxon>
        <taxon>Streptomycetaceae</taxon>
        <taxon>Streptomyces</taxon>
    </lineage>
</organism>
<proteinExistence type="predicted"/>
<feature type="transmembrane region" description="Helical" evidence="1">
    <location>
        <begin position="81"/>
        <end position="102"/>
    </location>
</feature>
<keyword evidence="3" id="KW-1185">Reference proteome</keyword>
<sequence>MDKAPTCEPSVPSSLTSSGIASDDACARLRRLRHDETENAIRRRRAHTDDLIRVLRNLTALALFSSMTLSLIVYAGVQTGIPPEICLGGSLSLAVVLIKTFAKAFESVRPSLPDAPRDPPSTDEP</sequence>
<evidence type="ECO:0000256" key="1">
    <source>
        <dbReference type="SAM" id="Phobius"/>
    </source>
</evidence>
<dbReference type="RefSeq" id="WP_267026725.1">
    <property type="nucleotide sequence ID" value="NZ_JAIFZO010000002.1"/>
</dbReference>
<name>A0ABT3V2N5_9ACTN</name>
<dbReference type="Proteomes" id="UP001165590">
    <property type="component" value="Unassembled WGS sequence"/>
</dbReference>
<evidence type="ECO:0000313" key="3">
    <source>
        <dbReference type="Proteomes" id="UP001165590"/>
    </source>
</evidence>
<keyword evidence="1" id="KW-0812">Transmembrane</keyword>
<keyword evidence="1" id="KW-1133">Transmembrane helix</keyword>
<reference evidence="2" key="1">
    <citation type="journal article" date="2022" name="bioRxiv">
        <title>Discovery and biosynthetic assessment of Streptomyces ortus sp nov. isolated from a deep-sea sponge.</title>
        <authorList>
            <person name="Williams S.E."/>
        </authorList>
    </citation>
    <scope>NUCLEOTIDE SEQUENCE</scope>
    <source>
        <strain evidence="2">A15ISP2-DRY2</strain>
    </source>
</reference>
<keyword evidence="1" id="KW-0472">Membrane</keyword>
<gene>
    <name evidence="2" type="ORF">K3769_13785</name>
</gene>
<feature type="transmembrane region" description="Helical" evidence="1">
    <location>
        <begin position="54"/>
        <end position="75"/>
    </location>
</feature>